<evidence type="ECO:0000256" key="8">
    <source>
        <dbReference type="SAM" id="SignalP"/>
    </source>
</evidence>
<feature type="compositionally biased region" description="Low complexity" evidence="7">
    <location>
        <begin position="1172"/>
        <end position="1186"/>
    </location>
</feature>
<dbReference type="GO" id="GO:0005886">
    <property type="term" value="C:plasma membrane"/>
    <property type="evidence" value="ECO:0007669"/>
    <property type="project" value="TreeGrafter"/>
</dbReference>
<keyword evidence="1 6" id="KW-0344">Guanine-nucleotide releasing factor</keyword>
<dbReference type="Proteomes" id="UP001177744">
    <property type="component" value="Unassembled WGS sequence"/>
</dbReference>
<dbReference type="SUPFAM" id="SSF48366">
    <property type="entry name" value="Ras GEF"/>
    <property type="match status" value="1"/>
</dbReference>
<dbReference type="GO" id="GO:0007265">
    <property type="term" value="P:Ras protein signal transduction"/>
    <property type="evidence" value="ECO:0007669"/>
    <property type="project" value="TreeGrafter"/>
</dbReference>
<evidence type="ECO:0000259" key="9">
    <source>
        <dbReference type="PROSITE" id="PS50009"/>
    </source>
</evidence>
<dbReference type="Gene3D" id="1.10.840.10">
    <property type="entry name" value="Ras guanine-nucleotide exchange factors catalytic domain"/>
    <property type="match status" value="1"/>
</dbReference>
<evidence type="ECO:0000313" key="14">
    <source>
        <dbReference type="Proteomes" id="UP001177744"/>
    </source>
</evidence>
<comment type="function">
    <text evidence="2">Probable guanine nucleotide exchange factor. Putative effector of Ras and/or Rap. Associates with the GTP-bound form of Rap 1A and H-Ras in vitro.</text>
</comment>
<dbReference type="PROSITE" id="PS00720">
    <property type="entry name" value="RASGEF"/>
    <property type="match status" value="1"/>
</dbReference>
<dbReference type="InterPro" id="IPR013783">
    <property type="entry name" value="Ig-like_fold"/>
</dbReference>
<dbReference type="PANTHER" id="PTHR23113">
    <property type="entry name" value="GUANINE NUCLEOTIDE EXCHANGE FACTOR"/>
    <property type="match status" value="1"/>
</dbReference>
<dbReference type="Gene3D" id="3.10.20.90">
    <property type="entry name" value="Phosphatidylinositol 3-kinase Catalytic Subunit, Chain A, domain 1"/>
    <property type="match status" value="1"/>
</dbReference>
<dbReference type="Gene3D" id="1.20.870.10">
    <property type="entry name" value="Son of sevenless (SoS) protein Chain: S domain 1"/>
    <property type="match status" value="1"/>
</dbReference>
<dbReference type="InterPro" id="IPR029071">
    <property type="entry name" value="Ubiquitin-like_domsf"/>
</dbReference>
<dbReference type="InterPro" id="IPR000651">
    <property type="entry name" value="Ras-like_Gua-exchang_fac_N"/>
</dbReference>
<evidence type="ECO:0000256" key="6">
    <source>
        <dbReference type="PROSITE-ProRule" id="PRU00168"/>
    </source>
</evidence>
<dbReference type="FunFam" id="1.10.840.10:FF:000012">
    <property type="entry name" value="Ral guanine nucleotide dissociation stimulator-like 2"/>
    <property type="match status" value="1"/>
</dbReference>
<dbReference type="InterPro" id="IPR001895">
    <property type="entry name" value="RASGEF_cat_dom"/>
</dbReference>
<feature type="region of interest" description="Disordered" evidence="7">
    <location>
        <begin position="479"/>
        <end position="549"/>
    </location>
</feature>
<organism evidence="13 14">
    <name type="scientific">Cnephaeus nilssonii</name>
    <name type="common">Northern bat</name>
    <name type="synonym">Eptesicus nilssonii</name>
    <dbReference type="NCBI Taxonomy" id="3371016"/>
    <lineage>
        <taxon>Eukaryota</taxon>
        <taxon>Metazoa</taxon>
        <taxon>Chordata</taxon>
        <taxon>Craniata</taxon>
        <taxon>Vertebrata</taxon>
        <taxon>Euteleostomi</taxon>
        <taxon>Mammalia</taxon>
        <taxon>Eutheria</taxon>
        <taxon>Laurasiatheria</taxon>
        <taxon>Chiroptera</taxon>
        <taxon>Yangochiroptera</taxon>
        <taxon>Vespertilionidae</taxon>
        <taxon>Cnephaeus</taxon>
    </lineage>
</organism>
<dbReference type="Pfam" id="PF07654">
    <property type="entry name" value="C1-set"/>
    <property type="match status" value="1"/>
</dbReference>
<dbReference type="InterPro" id="IPR007110">
    <property type="entry name" value="Ig-like_dom"/>
</dbReference>
<dbReference type="InterPro" id="IPR008056">
    <property type="entry name" value="Tapasin"/>
</dbReference>
<comment type="subunit">
    <text evidence="3">Interacts with SAMD9.</text>
</comment>
<dbReference type="GO" id="GO:0005085">
    <property type="term" value="F:guanyl-nucleotide exchange factor activity"/>
    <property type="evidence" value="ECO:0007669"/>
    <property type="project" value="UniProtKB-KW"/>
</dbReference>
<evidence type="ECO:0000259" key="11">
    <source>
        <dbReference type="PROSITE" id="PS50212"/>
    </source>
</evidence>
<dbReference type="CDD" id="cd00155">
    <property type="entry name" value="RasGEF"/>
    <property type="match status" value="1"/>
</dbReference>
<dbReference type="InterPro" id="IPR003006">
    <property type="entry name" value="Ig/MHC_CS"/>
</dbReference>
<dbReference type="InterPro" id="IPR036964">
    <property type="entry name" value="RASGEF_cat_dom_sf"/>
</dbReference>
<feature type="compositionally biased region" description="Gly residues" evidence="7">
    <location>
        <begin position="488"/>
        <end position="498"/>
    </location>
</feature>
<dbReference type="CDD" id="cd06224">
    <property type="entry name" value="REM"/>
    <property type="match status" value="1"/>
</dbReference>
<dbReference type="PROSITE" id="PS00290">
    <property type="entry name" value="IG_MHC"/>
    <property type="match status" value="1"/>
</dbReference>
<feature type="region of interest" description="Disordered" evidence="7">
    <location>
        <begin position="1012"/>
        <end position="1079"/>
    </location>
</feature>
<reference evidence="13" key="1">
    <citation type="submission" date="2023-06" db="EMBL/GenBank/DDBJ databases">
        <title>Reference genome for the Northern bat (Eptesicus nilssonii), a most northern bat species.</title>
        <authorList>
            <person name="Laine V.N."/>
            <person name="Pulliainen A.T."/>
            <person name="Lilley T.M."/>
        </authorList>
    </citation>
    <scope>NUCLEOTIDE SEQUENCE</scope>
    <source>
        <strain evidence="13">BLF_Eptnil</strain>
        <tissue evidence="13">Kidney</tissue>
    </source>
</reference>
<feature type="domain" description="Ras-GEF" evidence="9">
    <location>
        <begin position="674"/>
        <end position="944"/>
    </location>
</feature>
<dbReference type="AlphaFoldDB" id="A0AA40HX24"/>
<evidence type="ECO:0000256" key="1">
    <source>
        <dbReference type="ARBA" id="ARBA00022658"/>
    </source>
</evidence>
<dbReference type="Gene3D" id="2.60.40.10">
    <property type="entry name" value="Immunoglobulins"/>
    <property type="match status" value="3"/>
</dbReference>
<keyword evidence="14" id="KW-1185">Reference proteome</keyword>
<dbReference type="InterPro" id="IPR019804">
    <property type="entry name" value="Ras_G-nucl-exch_fac_CS"/>
</dbReference>
<dbReference type="CDD" id="cd17211">
    <property type="entry name" value="RA_RGL2"/>
    <property type="match status" value="1"/>
</dbReference>
<dbReference type="PANTHER" id="PTHR23113:SF367">
    <property type="entry name" value="RAL GUANINE NUCLEOTIDE DISSOCIATION STIMULATOR-LIKE 2 ISOFORM X1"/>
    <property type="match status" value="1"/>
</dbReference>
<feature type="region of interest" description="Disordered" evidence="7">
    <location>
        <begin position="972"/>
        <end position="995"/>
    </location>
</feature>
<feature type="compositionally biased region" description="Acidic residues" evidence="7">
    <location>
        <begin position="499"/>
        <end position="521"/>
    </location>
</feature>
<feature type="compositionally biased region" description="Low complexity" evidence="7">
    <location>
        <begin position="1021"/>
        <end position="1041"/>
    </location>
</feature>
<dbReference type="SUPFAM" id="SSF54236">
    <property type="entry name" value="Ubiquitin-like"/>
    <property type="match status" value="1"/>
</dbReference>
<evidence type="ECO:0000256" key="7">
    <source>
        <dbReference type="SAM" id="MobiDB-lite"/>
    </source>
</evidence>
<evidence type="ECO:0000313" key="13">
    <source>
        <dbReference type="EMBL" id="KAK1338540.1"/>
    </source>
</evidence>
<dbReference type="SMART" id="SM00147">
    <property type="entry name" value="RasGEF"/>
    <property type="match status" value="1"/>
</dbReference>
<evidence type="ECO:0000259" key="12">
    <source>
        <dbReference type="PROSITE" id="PS50835"/>
    </source>
</evidence>
<comment type="caution">
    <text evidence="13">The sequence shown here is derived from an EMBL/GenBank/DDBJ whole genome shotgun (WGS) entry which is preliminary data.</text>
</comment>
<dbReference type="InterPro" id="IPR003597">
    <property type="entry name" value="Ig_C1-set"/>
</dbReference>
<evidence type="ECO:0000256" key="5">
    <source>
        <dbReference type="ARBA" id="ARBA00081366"/>
    </source>
</evidence>
<feature type="domain" description="Ras-associating" evidence="10">
    <location>
        <begin position="1079"/>
        <end position="1166"/>
    </location>
</feature>
<sequence>MKPLSLLLAVALGLASAVSAGPAVIECWFVEDAGGGRLAKRPAALLLRQGPGAPPPRPDLDPELYLRVHDPAGALQSAFRRYPASAPAPHCELSRYVPLPAPAKWVRGLAPEQSCPRALDGTWYTVSMSSPVVSLSSLLRPQSESQPEPAVITMATAVLTVVTHTPTTRTRLGQDALLDLSFAYMPPTPEATASLAPGPPPFGLEWRRQHQGKGHLLLAATPGLDGQIPAARDGAVAFAAWDDSDPWGPWTGNGTLRLPAVQPRQEGAYLATVHLSYLQGQVTLELAVQKPPKVSLTPAPLVWAAPGEAPPELLCLVSHFYPAEGLKVEWELRGPDGSFQEATGHRWLSALHHHSDGSVSLSGHLQPAPVTSAQHGARYACRVRHPSLPALGRSAEVTLEVAGRSGPSLEDGIGLFLSAFLLLRAPQAVYLSTSKKSEEKVKALHLCLILPFSSIPFPQLLTHGGRLLACPPGGVVLSSFRSRDPEEGGGPSGRGVGEGQEEEEEEEDEAPVSVRDEEEDGATFTVTSRQYRSLDPLAPTPPPRSSRRLRAGTLEALVRHLLDVRTSGADVTFTATFLATHRAFTSTPALLGLMADRLEALESHPADELERTKGVAISVLSTWLASHPEDFGSEVKGQLDRLESFLLRTGYAAGEALALPGDPPADPTDVLVFLADHLAEQLTLLDAELFLNLVPSQCLGGLWGHRDRPGHSHLCPSVRATVTQFNKVAGAVVSSVLGAVSTGEEPGEVTIRPLRPPQRARLLEKWIRVAEECRVLRNFSSVYAVVSALQSSPIHRLRAAWGEAARDSLRVFSSLCQIFSEEDNYSQSRELLLREVKVQPSLEPHSKKAPKSGSRGGGVVPYLGTFLKDLVMLDAASKDELENGYINFDKRRKEFAVLSELRRLQNECRGYDLRPDPDIQQWLQGLRPLTEAQSHRVSCEVEPPGTGDPPAPRVLRPTLVISQWTEVLGSVGGPTPLVSWDRPNVGGDEVSGNPAPLLTRLAQHMKWPSVSSLDSALESTPSLHSPAGPSHLSPPASSPRPSRGHRRSASCGSPLSGGAEGASRGPASGGGGSGPGASDCRIIRVQMELGEDGSVYKSILVTSQDKAPSIISRVLKKNNRDSAVASEYELVQLLPGERELSIPPSANVFYAMDRASHDFLLRQRRRSSTATPGLASGPSASGTPPSEGGGGSFPRIKATGRKIARALF</sequence>
<dbReference type="InterPro" id="IPR000159">
    <property type="entry name" value="RA_dom"/>
</dbReference>
<evidence type="ECO:0000256" key="3">
    <source>
        <dbReference type="ARBA" id="ARBA00064083"/>
    </source>
</evidence>
<dbReference type="PROSITE" id="PS50212">
    <property type="entry name" value="RASGEF_NTER"/>
    <property type="match status" value="1"/>
</dbReference>
<feature type="chain" id="PRO_5041339527" description="Ral guanine nucleotide dissociation stimulator-like 2" evidence="8">
    <location>
        <begin position="21"/>
        <end position="1208"/>
    </location>
</feature>
<dbReference type="InterPro" id="IPR036179">
    <property type="entry name" value="Ig-like_dom_sf"/>
</dbReference>
<dbReference type="Pfam" id="PF00617">
    <property type="entry name" value="RasGEF"/>
    <property type="match status" value="1"/>
</dbReference>
<dbReference type="InterPro" id="IPR008937">
    <property type="entry name" value="Ras-like_GEF"/>
</dbReference>
<dbReference type="FunFam" id="3.10.20.90:FF:000153">
    <property type="entry name" value="Ral guanine nucleotide dissociation stimulator like 2"/>
    <property type="match status" value="1"/>
</dbReference>
<keyword evidence="8" id="KW-0732">Signal</keyword>
<evidence type="ECO:0000256" key="2">
    <source>
        <dbReference type="ARBA" id="ARBA00057664"/>
    </source>
</evidence>
<dbReference type="PROSITE" id="PS50200">
    <property type="entry name" value="RA"/>
    <property type="match status" value="1"/>
</dbReference>
<dbReference type="GO" id="GO:0019885">
    <property type="term" value="P:antigen processing and presentation of endogenous peptide antigen via MHC class I"/>
    <property type="evidence" value="ECO:0007669"/>
    <property type="project" value="InterPro"/>
</dbReference>
<gene>
    <name evidence="13" type="ORF">QTO34_001657</name>
</gene>
<feature type="domain" description="N-terminal Ras-GEF" evidence="11">
    <location>
        <begin position="545"/>
        <end position="669"/>
    </location>
</feature>
<dbReference type="Pfam" id="PF00788">
    <property type="entry name" value="RA"/>
    <property type="match status" value="1"/>
</dbReference>
<feature type="region of interest" description="Disordered" evidence="7">
    <location>
        <begin position="1165"/>
        <end position="1197"/>
    </location>
</feature>
<evidence type="ECO:0000256" key="4">
    <source>
        <dbReference type="ARBA" id="ARBA00068203"/>
    </source>
</evidence>
<accession>A0AA40HX24</accession>
<dbReference type="PRINTS" id="PR01669">
    <property type="entry name" value="TAPASIN"/>
</dbReference>
<dbReference type="SMART" id="SM00229">
    <property type="entry name" value="RasGEFN"/>
    <property type="match status" value="1"/>
</dbReference>
<dbReference type="SMART" id="SM00314">
    <property type="entry name" value="RA"/>
    <property type="match status" value="1"/>
</dbReference>
<feature type="signal peptide" evidence="8">
    <location>
        <begin position="1"/>
        <end position="20"/>
    </location>
</feature>
<dbReference type="PROSITE" id="PS50009">
    <property type="entry name" value="RASGEF_CAT"/>
    <property type="match status" value="1"/>
</dbReference>
<dbReference type="SUPFAM" id="SSF48726">
    <property type="entry name" value="Immunoglobulin"/>
    <property type="match status" value="1"/>
</dbReference>
<name>A0AA40HX24_CNENI</name>
<feature type="domain" description="Ig-like" evidence="12">
    <location>
        <begin position="292"/>
        <end position="398"/>
    </location>
</feature>
<dbReference type="InterPro" id="IPR023578">
    <property type="entry name" value="Ras_GEF_dom_sf"/>
</dbReference>
<evidence type="ECO:0000259" key="10">
    <source>
        <dbReference type="PROSITE" id="PS50200"/>
    </source>
</evidence>
<dbReference type="Pfam" id="PF00618">
    <property type="entry name" value="RasGEF_N"/>
    <property type="match status" value="1"/>
</dbReference>
<proteinExistence type="predicted"/>
<dbReference type="EMBL" id="JAULJE010000010">
    <property type="protein sequence ID" value="KAK1338540.1"/>
    <property type="molecule type" value="Genomic_DNA"/>
</dbReference>
<protein>
    <recommendedName>
        <fullName evidence="4">Ral guanine nucleotide dissociation stimulator-like 2</fullName>
    </recommendedName>
    <alternativeName>
        <fullName evidence="5">Ras-associated protein RAB2L</fullName>
    </alternativeName>
</protein>
<dbReference type="PROSITE" id="PS50835">
    <property type="entry name" value="IG_LIKE"/>
    <property type="match status" value="1"/>
</dbReference>